<dbReference type="RefSeq" id="WP_378258542.1">
    <property type="nucleotide sequence ID" value="NZ_JBHSJV010000001.1"/>
</dbReference>
<sequence>MIEEAKKELHRNKHLLIIGKSEIDRRLFINNLIEGVHREVIRASRGITTLDDYADFIKKVKMYNPDYKTAGYPPFPALQLVYSHHDILRKEDNSCLMIIDELDQINPKEVGYVERTIKILIERLDDLKKGEKSIQLIISQENENDLIERLAKRDNVYGANRNARRTYKQIVEQNLKIIDISGY</sequence>
<reference evidence="3" key="1">
    <citation type="journal article" date="2019" name="Int. J. Syst. Evol. Microbiol.">
        <title>The Global Catalogue of Microorganisms (GCM) 10K type strain sequencing project: providing services to taxonomists for standard genome sequencing and annotation.</title>
        <authorList>
            <consortium name="The Broad Institute Genomics Platform"/>
            <consortium name="The Broad Institute Genome Sequencing Center for Infectious Disease"/>
            <person name="Wu L."/>
            <person name="Ma J."/>
        </authorList>
    </citation>
    <scope>NUCLEOTIDE SEQUENCE [LARGE SCALE GENOMIC DNA]</scope>
    <source>
        <strain evidence="3">KCTC 42423</strain>
    </source>
</reference>
<evidence type="ECO:0000313" key="3">
    <source>
        <dbReference type="Proteomes" id="UP001597459"/>
    </source>
</evidence>
<gene>
    <name evidence="2" type="ORF">ACFSTE_13720</name>
</gene>
<accession>A0ABW5N8E7</accession>
<evidence type="ECO:0000313" key="2">
    <source>
        <dbReference type="EMBL" id="MFD2591890.1"/>
    </source>
</evidence>
<feature type="domain" description="ATPase AAA-type core" evidence="1">
    <location>
        <begin position="90"/>
        <end position="151"/>
    </location>
</feature>
<evidence type="ECO:0000259" key="1">
    <source>
        <dbReference type="Pfam" id="PF00004"/>
    </source>
</evidence>
<keyword evidence="3" id="KW-1185">Reference proteome</keyword>
<organism evidence="2 3">
    <name type="scientific">Aquimarina hainanensis</name>
    <dbReference type="NCBI Taxonomy" id="1578017"/>
    <lineage>
        <taxon>Bacteria</taxon>
        <taxon>Pseudomonadati</taxon>
        <taxon>Bacteroidota</taxon>
        <taxon>Flavobacteriia</taxon>
        <taxon>Flavobacteriales</taxon>
        <taxon>Flavobacteriaceae</taxon>
        <taxon>Aquimarina</taxon>
    </lineage>
</organism>
<name>A0ABW5N8E7_9FLAO</name>
<dbReference type="Proteomes" id="UP001597459">
    <property type="component" value="Unassembled WGS sequence"/>
</dbReference>
<dbReference type="Pfam" id="PF00004">
    <property type="entry name" value="AAA"/>
    <property type="match status" value="1"/>
</dbReference>
<proteinExistence type="predicted"/>
<dbReference type="EMBL" id="JBHULX010000027">
    <property type="protein sequence ID" value="MFD2591890.1"/>
    <property type="molecule type" value="Genomic_DNA"/>
</dbReference>
<dbReference type="InterPro" id="IPR003959">
    <property type="entry name" value="ATPase_AAA_core"/>
</dbReference>
<protein>
    <submittedName>
        <fullName evidence="2">AAA family ATPase</fullName>
    </submittedName>
</protein>
<comment type="caution">
    <text evidence="2">The sequence shown here is derived from an EMBL/GenBank/DDBJ whole genome shotgun (WGS) entry which is preliminary data.</text>
</comment>